<dbReference type="RefSeq" id="WP_290246507.1">
    <property type="nucleotide sequence ID" value="NZ_JAUFQT010000001.1"/>
</dbReference>
<comment type="caution">
    <text evidence="4">The sequence shown here is derived from an EMBL/GenBank/DDBJ whole genome shotgun (WGS) entry which is preliminary data.</text>
</comment>
<proteinExistence type="predicted"/>
<feature type="modified residue" description="4-aspartylphosphate" evidence="2">
    <location>
        <position position="54"/>
    </location>
</feature>
<evidence type="ECO:0000259" key="3">
    <source>
        <dbReference type="PROSITE" id="PS50110"/>
    </source>
</evidence>
<keyword evidence="1 2" id="KW-0597">Phosphoprotein</keyword>
<dbReference type="EMBL" id="JBHMEW010000059">
    <property type="protein sequence ID" value="MFB9212236.1"/>
    <property type="molecule type" value="Genomic_DNA"/>
</dbReference>
<dbReference type="SMART" id="SM00448">
    <property type="entry name" value="REC"/>
    <property type="match status" value="1"/>
</dbReference>
<protein>
    <submittedName>
        <fullName evidence="4">Response regulator transcription factor</fullName>
    </submittedName>
</protein>
<dbReference type="CDD" id="cd17574">
    <property type="entry name" value="REC_OmpR"/>
    <property type="match status" value="1"/>
</dbReference>
<dbReference type="InterPro" id="IPR001789">
    <property type="entry name" value="Sig_transdc_resp-reg_receiver"/>
</dbReference>
<sequence>METITILVIEDNAEMCENISDILRLKNYQIITAQEGLKGLEMVNEKNPDLVICDVKMPKLDGFGVLKKMKSQSSTSSIPFIFLTAKAQKVDLVKGMEMGANEYIVKPFDGKALLEVVESCLETHINEG</sequence>
<evidence type="ECO:0000313" key="5">
    <source>
        <dbReference type="Proteomes" id="UP001589654"/>
    </source>
</evidence>
<keyword evidence="5" id="KW-1185">Reference proteome</keyword>
<dbReference type="PROSITE" id="PS50110">
    <property type="entry name" value="RESPONSE_REGULATORY"/>
    <property type="match status" value="1"/>
</dbReference>
<dbReference type="SUPFAM" id="SSF52172">
    <property type="entry name" value="CheY-like"/>
    <property type="match status" value="1"/>
</dbReference>
<dbReference type="Gene3D" id="3.40.50.2300">
    <property type="match status" value="1"/>
</dbReference>
<dbReference type="PANTHER" id="PTHR44591:SF3">
    <property type="entry name" value="RESPONSE REGULATORY DOMAIN-CONTAINING PROTEIN"/>
    <property type="match status" value="1"/>
</dbReference>
<evidence type="ECO:0000313" key="4">
    <source>
        <dbReference type="EMBL" id="MFB9212236.1"/>
    </source>
</evidence>
<feature type="domain" description="Response regulatory" evidence="3">
    <location>
        <begin position="5"/>
        <end position="121"/>
    </location>
</feature>
<organism evidence="4 5">
    <name type="scientific">Echinicola jeungdonensis</name>
    <dbReference type="NCBI Taxonomy" id="709343"/>
    <lineage>
        <taxon>Bacteria</taxon>
        <taxon>Pseudomonadati</taxon>
        <taxon>Bacteroidota</taxon>
        <taxon>Cytophagia</taxon>
        <taxon>Cytophagales</taxon>
        <taxon>Cyclobacteriaceae</taxon>
        <taxon>Echinicola</taxon>
    </lineage>
</organism>
<dbReference type="PANTHER" id="PTHR44591">
    <property type="entry name" value="STRESS RESPONSE REGULATOR PROTEIN 1"/>
    <property type="match status" value="1"/>
</dbReference>
<evidence type="ECO:0000256" key="2">
    <source>
        <dbReference type="PROSITE-ProRule" id="PRU00169"/>
    </source>
</evidence>
<reference evidence="4 5" key="1">
    <citation type="submission" date="2024-09" db="EMBL/GenBank/DDBJ databases">
        <authorList>
            <person name="Sun Q."/>
            <person name="Mori K."/>
        </authorList>
    </citation>
    <scope>NUCLEOTIDE SEQUENCE [LARGE SCALE GENOMIC DNA]</scope>
    <source>
        <strain evidence="4 5">CECT 7682</strain>
    </source>
</reference>
<dbReference type="Pfam" id="PF00072">
    <property type="entry name" value="Response_reg"/>
    <property type="match status" value="1"/>
</dbReference>
<name>A0ABV5J609_9BACT</name>
<dbReference type="InterPro" id="IPR011006">
    <property type="entry name" value="CheY-like_superfamily"/>
</dbReference>
<dbReference type="InterPro" id="IPR050595">
    <property type="entry name" value="Bact_response_regulator"/>
</dbReference>
<dbReference type="Proteomes" id="UP001589654">
    <property type="component" value="Unassembled WGS sequence"/>
</dbReference>
<accession>A0ABV5J609</accession>
<evidence type="ECO:0000256" key="1">
    <source>
        <dbReference type="ARBA" id="ARBA00022553"/>
    </source>
</evidence>
<gene>
    <name evidence="4" type="ORF">ACFFUR_10500</name>
</gene>